<organism evidence="2 3">
    <name type="scientific">Flavobacterium macacae</name>
    <dbReference type="NCBI Taxonomy" id="2488993"/>
    <lineage>
        <taxon>Bacteria</taxon>
        <taxon>Pseudomonadati</taxon>
        <taxon>Bacteroidota</taxon>
        <taxon>Flavobacteriia</taxon>
        <taxon>Flavobacteriales</taxon>
        <taxon>Flavobacteriaceae</taxon>
        <taxon>Flavobacterium</taxon>
    </lineage>
</organism>
<dbReference type="AlphaFoldDB" id="A0A3P3WBP9"/>
<evidence type="ECO:0000256" key="1">
    <source>
        <dbReference type="SAM" id="MobiDB-lite"/>
    </source>
</evidence>
<feature type="region of interest" description="Disordered" evidence="1">
    <location>
        <begin position="1"/>
        <end position="50"/>
    </location>
</feature>
<evidence type="ECO:0000313" key="3">
    <source>
        <dbReference type="Proteomes" id="UP000271937"/>
    </source>
</evidence>
<dbReference type="Proteomes" id="UP000271937">
    <property type="component" value="Unassembled WGS sequence"/>
</dbReference>
<gene>
    <name evidence="2" type="ORF">EG849_08795</name>
</gene>
<keyword evidence="3" id="KW-1185">Reference proteome</keyword>
<reference evidence="2 3" key="1">
    <citation type="submission" date="2018-11" db="EMBL/GenBank/DDBJ databases">
        <title>Flavobacterium sp. nov., YIM 102600 draft genome.</title>
        <authorList>
            <person name="Li G."/>
            <person name="Jiang Y."/>
        </authorList>
    </citation>
    <scope>NUCLEOTIDE SEQUENCE [LARGE SCALE GENOMIC DNA]</scope>
    <source>
        <strain evidence="2 3">YIM 102600</strain>
    </source>
</reference>
<feature type="compositionally biased region" description="Basic and acidic residues" evidence="1">
    <location>
        <begin position="1"/>
        <end position="13"/>
    </location>
</feature>
<accession>A0A3P3WBP9</accession>
<protein>
    <submittedName>
        <fullName evidence="2">Uncharacterized protein</fullName>
    </submittedName>
</protein>
<name>A0A3P3WBP9_9FLAO</name>
<sequence>MNDEDFIRKATDRVKRHAAPIKKMSPDKIRTHKRKAADRPKGHAAPITKKKLKPFELELIKERRRIDQRDTPLL</sequence>
<proteinExistence type="predicted"/>
<comment type="caution">
    <text evidence="2">The sequence shown here is derived from an EMBL/GenBank/DDBJ whole genome shotgun (WGS) entry which is preliminary data.</text>
</comment>
<dbReference type="EMBL" id="RQVR01000009">
    <property type="protein sequence ID" value="RRJ91029.1"/>
    <property type="molecule type" value="Genomic_DNA"/>
</dbReference>
<evidence type="ECO:0000313" key="2">
    <source>
        <dbReference type="EMBL" id="RRJ91029.1"/>
    </source>
</evidence>